<feature type="signal peptide" evidence="1">
    <location>
        <begin position="1"/>
        <end position="22"/>
    </location>
</feature>
<name>A0AAV7LES2_PLEWA</name>
<proteinExistence type="predicted"/>
<accession>A0AAV7LES2</accession>
<sequence>MLTPALLLTLHIASLLLPYCSALPPFDVLLRCHSCRSLLAGCQLRLAAAVCWVARCRVPPLCSLLQCYGATLLTSHTLLVCLISISPPIPSPKSIALRSSAGQGMGSIIVLAVV</sequence>
<gene>
    <name evidence="2" type="ORF">NDU88_002678</name>
</gene>
<evidence type="ECO:0000256" key="1">
    <source>
        <dbReference type="SAM" id="SignalP"/>
    </source>
</evidence>
<feature type="chain" id="PRO_5043496433" description="Secreted protein" evidence="1">
    <location>
        <begin position="23"/>
        <end position="114"/>
    </location>
</feature>
<organism evidence="2 3">
    <name type="scientific">Pleurodeles waltl</name>
    <name type="common">Iberian ribbed newt</name>
    <dbReference type="NCBI Taxonomy" id="8319"/>
    <lineage>
        <taxon>Eukaryota</taxon>
        <taxon>Metazoa</taxon>
        <taxon>Chordata</taxon>
        <taxon>Craniata</taxon>
        <taxon>Vertebrata</taxon>
        <taxon>Euteleostomi</taxon>
        <taxon>Amphibia</taxon>
        <taxon>Batrachia</taxon>
        <taxon>Caudata</taxon>
        <taxon>Salamandroidea</taxon>
        <taxon>Salamandridae</taxon>
        <taxon>Pleurodelinae</taxon>
        <taxon>Pleurodeles</taxon>
    </lineage>
</organism>
<evidence type="ECO:0000313" key="3">
    <source>
        <dbReference type="Proteomes" id="UP001066276"/>
    </source>
</evidence>
<dbReference type="AlphaFoldDB" id="A0AAV7LES2"/>
<reference evidence="2" key="1">
    <citation type="journal article" date="2022" name="bioRxiv">
        <title>Sequencing and chromosome-scale assembly of the giantPleurodeles waltlgenome.</title>
        <authorList>
            <person name="Brown T."/>
            <person name="Elewa A."/>
            <person name="Iarovenko S."/>
            <person name="Subramanian E."/>
            <person name="Araus A.J."/>
            <person name="Petzold A."/>
            <person name="Susuki M."/>
            <person name="Suzuki K.-i.T."/>
            <person name="Hayashi T."/>
            <person name="Toyoda A."/>
            <person name="Oliveira C."/>
            <person name="Osipova E."/>
            <person name="Leigh N.D."/>
            <person name="Simon A."/>
            <person name="Yun M.H."/>
        </authorList>
    </citation>
    <scope>NUCLEOTIDE SEQUENCE</scope>
    <source>
        <strain evidence="2">20211129_DDA</strain>
        <tissue evidence="2">Liver</tissue>
    </source>
</reference>
<dbReference type="EMBL" id="JANPWB010000015">
    <property type="protein sequence ID" value="KAJ1089527.1"/>
    <property type="molecule type" value="Genomic_DNA"/>
</dbReference>
<comment type="caution">
    <text evidence="2">The sequence shown here is derived from an EMBL/GenBank/DDBJ whole genome shotgun (WGS) entry which is preliminary data.</text>
</comment>
<keyword evidence="1" id="KW-0732">Signal</keyword>
<keyword evidence="3" id="KW-1185">Reference proteome</keyword>
<evidence type="ECO:0008006" key="4">
    <source>
        <dbReference type="Google" id="ProtNLM"/>
    </source>
</evidence>
<evidence type="ECO:0000313" key="2">
    <source>
        <dbReference type="EMBL" id="KAJ1089527.1"/>
    </source>
</evidence>
<dbReference type="Proteomes" id="UP001066276">
    <property type="component" value="Chromosome 11"/>
</dbReference>
<protein>
    <recommendedName>
        <fullName evidence="4">Secreted protein</fullName>
    </recommendedName>
</protein>